<protein>
    <submittedName>
        <fullName evidence="1">Tetratricopeptide repeat protein</fullName>
    </submittedName>
</protein>
<sequence length="883" mass="98049">MRFRDNDILRIRQQATASENARVYQAGRDQVNVTRSYHFHVNTERRAGETAASLEPPFKLLPRRLHGREAELTRLTDLPAESVTVLHGMGGVGKTALALSAARTQKRKGSRVFWIPAADRVGVREALLQVAIRAGATESAVQEAAVGNISAADLAWEALSGSGGSWLVVFDSADDPMAVEDELGSEWLRAAPGGCVLVTTRVGGRDVWSEEAHMVRLAPLSRAAGRDMLIDTADLPAVDEEQREHAAQLADRLGGVPLALRLAGRCLALPASTINGFDGYLAALDRDFPDAIDRAAATAGVGGTHLDERRLVMQTWEISLDFLEQQGIPQTRTLMRLLSCFASRPLPIAALRTKVLARTCADAGPWDNVTLQRSLNALSDLGLLDITTEGPDEYLHGDFYRVPDHTGAGHKCVSVHPLVAEVNAAQLGVSPTRTDVWMAAVRCMGSFRGAWPEDPRDSSFWQLLVPHVVAASTRLPEDPGPLLKEVVEITAWFGEYLRTSGQYEVAHGIAEAVYARARLLPDDARERFHACYVFADWAWRTSRLEPAEALSVEARRLAGLQHDADSFHVLAADYLLAAVVLERGEFATAEHLHRDIMGRLAGGWPRNHALWVQAHHQLATALRERGFLEEAEHESRTAVTLCEETPGFPRYTESVVRHELGVILWHRGKLDEALGIFHDVMRRQRAFLPSWHPSVLITRFSVASIHRIRGHQVRALLDFKELSLIESDILGEHHYSTLQSKHNVAQILVQRGKLDEAEALLKEIMASREENGLGSRHEDVLATRHELTHILSQRGRHVTALREWKQILDEERAHLGPNHPSTLRTHFNWAVGWAQTGQLAVARCEMRRVLRARRHTLGNAHHETQEARRALAQLSTLPGTPRW</sequence>
<name>A0ABS6Z8P1_9ACTN</name>
<dbReference type="Pfam" id="PF13424">
    <property type="entry name" value="TPR_12"/>
    <property type="match status" value="1"/>
</dbReference>
<accession>A0ABS6Z8P1</accession>
<dbReference type="Pfam" id="PF13374">
    <property type="entry name" value="TPR_10"/>
    <property type="match status" value="1"/>
</dbReference>
<gene>
    <name evidence="1" type="ORF">GPJ59_20135</name>
</gene>
<evidence type="ECO:0000313" key="2">
    <source>
        <dbReference type="Proteomes" id="UP000812013"/>
    </source>
</evidence>
<proteinExistence type="predicted"/>
<dbReference type="PRINTS" id="PR00364">
    <property type="entry name" value="DISEASERSIST"/>
</dbReference>
<dbReference type="PANTHER" id="PTHR46082">
    <property type="entry name" value="ATP/GTP-BINDING PROTEIN-RELATED"/>
    <property type="match status" value="1"/>
</dbReference>
<reference evidence="1 2" key="1">
    <citation type="submission" date="2019-12" db="EMBL/GenBank/DDBJ databases">
        <title>Genome sequence of Streptomyces bambusae.</title>
        <authorList>
            <person name="Bansal K."/>
            <person name="Choksket S."/>
            <person name="Korpole S."/>
            <person name="Patil P.B."/>
        </authorList>
    </citation>
    <scope>NUCLEOTIDE SEQUENCE [LARGE SCALE GENOMIC DNA]</scope>
    <source>
        <strain evidence="1 2">SK60</strain>
    </source>
</reference>
<dbReference type="Gene3D" id="3.40.50.300">
    <property type="entry name" value="P-loop containing nucleotide triphosphate hydrolases"/>
    <property type="match status" value="1"/>
</dbReference>
<dbReference type="SUPFAM" id="SSF48452">
    <property type="entry name" value="TPR-like"/>
    <property type="match status" value="3"/>
</dbReference>
<dbReference type="InterPro" id="IPR027417">
    <property type="entry name" value="P-loop_NTPase"/>
</dbReference>
<dbReference type="Gene3D" id="1.25.40.10">
    <property type="entry name" value="Tetratricopeptide repeat domain"/>
    <property type="match status" value="2"/>
</dbReference>
<dbReference type="PANTHER" id="PTHR46082:SF6">
    <property type="entry name" value="AAA+ ATPASE DOMAIN-CONTAINING PROTEIN-RELATED"/>
    <property type="match status" value="1"/>
</dbReference>
<dbReference type="RefSeq" id="WP_219668608.1">
    <property type="nucleotide sequence ID" value="NZ_WTFF01000143.1"/>
</dbReference>
<evidence type="ECO:0000313" key="1">
    <source>
        <dbReference type="EMBL" id="MBW5484129.1"/>
    </source>
</evidence>
<dbReference type="EMBL" id="WTFF01000143">
    <property type="protein sequence ID" value="MBW5484129.1"/>
    <property type="molecule type" value="Genomic_DNA"/>
</dbReference>
<keyword evidence="2" id="KW-1185">Reference proteome</keyword>
<dbReference type="Proteomes" id="UP000812013">
    <property type="component" value="Unassembled WGS sequence"/>
</dbReference>
<dbReference type="InterPro" id="IPR011990">
    <property type="entry name" value="TPR-like_helical_dom_sf"/>
</dbReference>
<organism evidence="1 2">
    <name type="scientific">Streptomyces bambusae</name>
    <dbReference type="NCBI Taxonomy" id="1550616"/>
    <lineage>
        <taxon>Bacteria</taxon>
        <taxon>Bacillati</taxon>
        <taxon>Actinomycetota</taxon>
        <taxon>Actinomycetes</taxon>
        <taxon>Kitasatosporales</taxon>
        <taxon>Streptomycetaceae</taxon>
        <taxon>Streptomyces</taxon>
    </lineage>
</organism>
<comment type="caution">
    <text evidence="1">The sequence shown here is derived from an EMBL/GenBank/DDBJ whole genome shotgun (WGS) entry which is preliminary data.</text>
</comment>
<dbReference type="InterPro" id="IPR053137">
    <property type="entry name" value="NLR-like"/>
</dbReference>
<dbReference type="SUPFAM" id="SSF52540">
    <property type="entry name" value="P-loop containing nucleoside triphosphate hydrolases"/>
    <property type="match status" value="1"/>
</dbReference>